<accession>A0A2P7PZ80</accession>
<dbReference type="GO" id="GO:0006302">
    <property type="term" value="P:double-strand break repair"/>
    <property type="evidence" value="ECO:0007669"/>
    <property type="project" value="TreeGrafter"/>
</dbReference>
<evidence type="ECO:0000256" key="4">
    <source>
        <dbReference type="ARBA" id="ARBA00022490"/>
    </source>
</evidence>
<dbReference type="OrthoDB" id="9803889at2"/>
<dbReference type="GO" id="GO:0000731">
    <property type="term" value="P:DNA synthesis involved in DNA repair"/>
    <property type="evidence" value="ECO:0007669"/>
    <property type="project" value="TreeGrafter"/>
</dbReference>
<dbReference type="Proteomes" id="UP000241434">
    <property type="component" value="Unassembled WGS sequence"/>
</dbReference>
<evidence type="ECO:0000256" key="7">
    <source>
        <dbReference type="ARBA" id="ARBA00022763"/>
    </source>
</evidence>
<evidence type="ECO:0000259" key="14">
    <source>
        <dbReference type="Pfam" id="PF02463"/>
    </source>
</evidence>
<dbReference type="HAMAP" id="MF_00365">
    <property type="entry name" value="RecF"/>
    <property type="match status" value="1"/>
</dbReference>
<dbReference type="NCBIfam" id="TIGR00611">
    <property type="entry name" value="recf"/>
    <property type="match status" value="1"/>
</dbReference>
<dbReference type="RefSeq" id="WP_106777079.1">
    <property type="nucleotide sequence ID" value="NZ_JYGE01000006.1"/>
</dbReference>
<proteinExistence type="inferred from homology"/>
<evidence type="ECO:0000256" key="10">
    <source>
        <dbReference type="ARBA" id="ARBA00023204"/>
    </source>
</evidence>
<evidence type="ECO:0000256" key="5">
    <source>
        <dbReference type="ARBA" id="ARBA00022705"/>
    </source>
</evidence>
<dbReference type="GO" id="GO:0005524">
    <property type="term" value="F:ATP binding"/>
    <property type="evidence" value="ECO:0007669"/>
    <property type="project" value="UniProtKB-UniRule"/>
</dbReference>
<dbReference type="SUPFAM" id="SSF52540">
    <property type="entry name" value="P-loop containing nucleoside triphosphate hydrolases"/>
    <property type="match status" value="1"/>
</dbReference>
<dbReference type="PROSITE" id="PS00617">
    <property type="entry name" value="RECF_1"/>
    <property type="match status" value="1"/>
</dbReference>
<comment type="caution">
    <text evidence="15">The sequence shown here is derived from an EMBL/GenBank/DDBJ whole genome shotgun (WGS) entry which is preliminary data.</text>
</comment>
<evidence type="ECO:0000256" key="3">
    <source>
        <dbReference type="ARBA" id="ARBA00020170"/>
    </source>
</evidence>
<evidence type="ECO:0000313" key="15">
    <source>
        <dbReference type="EMBL" id="PSJ31024.1"/>
    </source>
</evidence>
<keyword evidence="4 12" id="KW-0963">Cytoplasm</keyword>
<dbReference type="GO" id="GO:0003697">
    <property type="term" value="F:single-stranded DNA binding"/>
    <property type="evidence" value="ECO:0007669"/>
    <property type="project" value="UniProtKB-UniRule"/>
</dbReference>
<dbReference type="PANTHER" id="PTHR32182">
    <property type="entry name" value="DNA REPLICATION AND REPAIR PROTEIN RECF"/>
    <property type="match status" value="1"/>
</dbReference>
<comment type="function">
    <text evidence="12 13">The RecF protein is involved in DNA metabolism; it is required for DNA replication and normal SOS inducibility. RecF binds preferentially to single-stranded, linear DNA. It also seems to bind ATP.</text>
</comment>
<organism evidence="15 16">
    <name type="scientific">Peptostreptococcus russellii</name>
    <dbReference type="NCBI Taxonomy" id="215200"/>
    <lineage>
        <taxon>Bacteria</taxon>
        <taxon>Bacillati</taxon>
        <taxon>Bacillota</taxon>
        <taxon>Clostridia</taxon>
        <taxon>Peptostreptococcales</taxon>
        <taxon>Peptostreptococcaceae</taxon>
        <taxon>Peptostreptococcus</taxon>
    </lineage>
</organism>
<dbReference type="InterPro" id="IPR001238">
    <property type="entry name" value="DNA-binding_RecF"/>
</dbReference>
<dbReference type="GO" id="GO:0009432">
    <property type="term" value="P:SOS response"/>
    <property type="evidence" value="ECO:0007669"/>
    <property type="project" value="UniProtKB-UniRule"/>
</dbReference>
<name>A0A2P7PZ80_9FIRM</name>
<dbReference type="PANTHER" id="PTHR32182:SF0">
    <property type="entry name" value="DNA REPLICATION AND REPAIR PROTEIN RECF"/>
    <property type="match status" value="1"/>
</dbReference>
<feature type="domain" description="RecF/RecN/SMC N-terminal" evidence="14">
    <location>
        <begin position="2"/>
        <end position="345"/>
    </location>
</feature>
<dbReference type="InterPro" id="IPR042174">
    <property type="entry name" value="RecF_2"/>
</dbReference>
<evidence type="ECO:0000256" key="9">
    <source>
        <dbReference type="ARBA" id="ARBA00023125"/>
    </source>
</evidence>
<sequence length="371" mass="42781">MYVNSLKLVNYRNYESLLIEFNKNINLILGKNGQGKTNIVESLTLMSIGKSFRTNRDKELIRFGSENLYTACLFTRNGIDKKIEIMITKDKKGIKINGVSIKSIQELLGNLNVVVFSPEDLRLIKDGPKERRNFIDKEISQIMPRYYNLLTSYNKVINQRNRLLKSQRVDSNLLDVYDQGLVNFGGEIYSIRTKFIDKLSDISNKLHKDLTSDKENLTIKYKNQLGIDQKSTLEDIRKKMLEKLEESRQQDLLNRNTKVGPHKDDLAIFINDVDVRLYGSQGQQRTASISLKLSEIELIKRELGDYPILILDDVFSELDQNRQKMLVEKLGDIQMFVTSADPLHKNILSQSNYSVFYIEEGQLVKIENGGN</sequence>
<comment type="similarity">
    <text evidence="2 12 13">Belongs to the RecF family.</text>
</comment>
<feature type="binding site" evidence="12">
    <location>
        <begin position="30"/>
        <end position="37"/>
    </location>
    <ligand>
        <name>ATP</name>
        <dbReference type="ChEBI" id="CHEBI:30616"/>
    </ligand>
</feature>
<keyword evidence="5 12" id="KW-0235">DNA replication</keyword>
<dbReference type="Gene3D" id="3.40.50.300">
    <property type="entry name" value="P-loop containing nucleotide triphosphate hydrolases"/>
    <property type="match status" value="1"/>
</dbReference>
<keyword evidence="11 12" id="KW-0742">SOS response</keyword>
<gene>
    <name evidence="12" type="primary">recF</name>
    <name evidence="15" type="ORF">UF10_06995</name>
</gene>
<dbReference type="InterPro" id="IPR003395">
    <property type="entry name" value="RecF/RecN/SMC_N"/>
</dbReference>
<reference evidence="15" key="1">
    <citation type="thesis" date="2015" institute="Rutgers" country="The State University of New Jersey, 14 College Farm Rd., New Brunswick, NJ, USA">
        <title>Ammonia toxicity in bacteria and its implications for treatment of and resource recovery from highly nitrogenous organic wastes.</title>
        <authorList>
            <person name="Luther A.K."/>
        </authorList>
    </citation>
    <scope>NUCLEOTIDE SEQUENCE</scope>
    <source>
        <strain evidence="15">RT-10B</strain>
    </source>
</reference>
<dbReference type="EMBL" id="JYGE01000006">
    <property type="protein sequence ID" value="PSJ31024.1"/>
    <property type="molecule type" value="Genomic_DNA"/>
</dbReference>
<evidence type="ECO:0000256" key="11">
    <source>
        <dbReference type="ARBA" id="ARBA00023236"/>
    </source>
</evidence>
<keyword evidence="6 12" id="KW-0547">Nucleotide-binding</keyword>
<dbReference type="Pfam" id="PF02463">
    <property type="entry name" value="SMC_N"/>
    <property type="match status" value="1"/>
</dbReference>
<protein>
    <recommendedName>
        <fullName evidence="3 12">DNA replication and repair protein RecF</fullName>
    </recommendedName>
</protein>
<comment type="subcellular location">
    <subcellularLocation>
        <location evidence="1 12 13">Cytoplasm</location>
    </subcellularLocation>
</comment>
<dbReference type="InterPro" id="IPR018078">
    <property type="entry name" value="DNA-binding_RecF_CS"/>
</dbReference>
<dbReference type="GO" id="GO:0006260">
    <property type="term" value="P:DNA replication"/>
    <property type="evidence" value="ECO:0007669"/>
    <property type="project" value="UniProtKB-UniRule"/>
</dbReference>
<keyword evidence="16" id="KW-1185">Reference proteome</keyword>
<evidence type="ECO:0000256" key="2">
    <source>
        <dbReference type="ARBA" id="ARBA00008016"/>
    </source>
</evidence>
<dbReference type="PROSITE" id="PS00618">
    <property type="entry name" value="RECF_2"/>
    <property type="match status" value="1"/>
</dbReference>
<evidence type="ECO:0000256" key="8">
    <source>
        <dbReference type="ARBA" id="ARBA00022840"/>
    </source>
</evidence>
<keyword evidence="7 12" id="KW-0227">DNA damage</keyword>
<keyword evidence="8 12" id="KW-0067">ATP-binding</keyword>
<keyword evidence="9 12" id="KW-0238">DNA-binding</keyword>
<dbReference type="Gene3D" id="1.20.1050.90">
    <property type="entry name" value="RecF/RecN/SMC, N-terminal domain"/>
    <property type="match status" value="1"/>
</dbReference>
<keyword evidence="10 12" id="KW-0234">DNA repair</keyword>
<dbReference type="InterPro" id="IPR027417">
    <property type="entry name" value="P-loop_NTPase"/>
</dbReference>
<dbReference type="GO" id="GO:0005737">
    <property type="term" value="C:cytoplasm"/>
    <property type="evidence" value="ECO:0007669"/>
    <property type="project" value="UniProtKB-SubCell"/>
</dbReference>
<evidence type="ECO:0000256" key="1">
    <source>
        <dbReference type="ARBA" id="ARBA00004496"/>
    </source>
</evidence>
<evidence type="ECO:0000256" key="6">
    <source>
        <dbReference type="ARBA" id="ARBA00022741"/>
    </source>
</evidence>
<evidence type="ECO:0000313" key="16">
    <source>
        <dbReference type="Proteomes" id="UP000241434"/>
    </source>
</evidence>
<dbReference type="AlphaFoldDB" id="A0A2P7PZ80"/>
<evidence type="ECO:0000256" key="12">
    <source>
        <dbReference type="HAMAP-Rule" id="MF_00365"/>
    </source>
</evidence>
<evidence type="ECO:0000256" key="13">
    <source>
        <dbReference type="RuleBase" id="RU000578"/>
    </source>
</evidence>